<organism evidence="1 2">
    <name type="scientific">Ascobolus immersus RN42</name>
    <dbReference type="NCBI Taxonomy" id="1160509"/>
    <lineage>
        <taxon>Eukaryota</taxon>
        <taxon>Fungi</taxon>
        <taxon>Dikarya</taxon>
        <taxon>Ascomycota</taxon>
        <taxon>Pezizomycotina</taxon>
        <taxon>Pezizomycetes</taxon>
        <taxon>Pezizales</taxon>
        <taxon>Ascobolaceae</taxon>
        <taxon>Ascobolus</taxon>
    </lineage>
</organism>
<keyword evidence="2" id="KW-1185">Reference proteome</keyword>
<gene>
    <name evidence="1" type="ORF">BJ508DRAFT_310286</name>
</gene>
<dbReference type="EMBL" id="ML119728">
    <property type="protein sequence ID" value="RPA77325.1"/>
    <property type="molecule type" value="Genomic_DNA"/>
</dbReference>
<proteinExistence type="predicted"/>
<name>A0A3N4HTZ7_ASCIM</name>
<protein>
    <submittedName>
        <fullName evidence="1">Uncharacterized protein</fullName>
    </submittedName>
</protein>
<sequence length="162" mass="16340">MREVEGQDGRPFVTYVPFEEGEKVGDHGGLDTRVGGSEELVYDLSVQAPVPDEFETIRVVLERATLRAGDNLTVGADREVGSVGIVRVNEAAWRGVDAVGAIVGAATSGVADAEEDDGGGVCEAGSGCDGGGSSSSLTRGAAAGEDCCSAAVRWSSACAAAC</sequence>
<dbReference type="AlphaFoldDB" id="A0A3N4HTZ7"/>
<evidence type="ECO:0000313" key="1">
    <source>
        <dbReference type="EMBL" id="RPA77325.1"/>
    </source>
</evidence>
<evidence type="ECO:0000313" key="2">
    <source>
        <dbReference type="Proteomes" id="UP000275078"/>
    </source>
</evidence>
<reference evidence="1 2" key="1">
    <citation type="journal article" date="2018" name="Nat. Ecol. Evol.">
        <title>Pezizomycetes genomes reveal the molecular basis of ectomycorrhizal truffle lifestyle.</title>
        <authorList>
            <person name="Murat C."/>
            <person name="Payen T."/>
            <person name="Noel B."/>
            <person name="Kuo A."/>
            <person name="Morin E."/>
            <person name="Chen J."/>
            <person name="Kohler A."/>
            <person name="Krizsan K."/>
            <person name="Balestrini R."/>
            <person name="Da Silva C."/>
            <person name="Montanini B."/>
            <person name="Hainaut M."/>
            <person name="Levati E."/>
            <person name="Barry K.W."/>
            <person name="Belfiori B."/>
            <person name="Cichocki N."/>
            <person name="Clum A."/>
            <person name="Dockter R.B."/>
            <person name="Fauchery L."/>
            <person name="Guy J."/>
            <person name="Iotti M."/>
            <person name="Le Tacon F."/>
            <person name="Lindquist E.A."/>
            <person name="Lipzen A."/>
            <person name="Malagnac F."/>
            <person name="Mello A."/>
            <person name="Molinier V."/>
            <person name="Miyauchi S."/>
            <person name="Poulain J."/>
            <person name="Riccioni C."/>
            <person name="Rubini A."/>
            <person name="Sitrit Y."/>
            <person name="Splivallo R."/>
            <person name="Traeger S."/>
            <person name="Wang M."/>
            <person name="Zifcakova L."/>
            <person name="Wipf D."/>
            <person name="Zambonelli A."/>
            <person name="Paolocci F."/>
            <person name="Nowrousian M."/>
            <person name="Ottonello S."/>
            <person name="Baldrian P."/>
            <person name="Spatafora J.W."/>
            <person name="Henrissat B."/>
            <person name="Nagy L.G."/>
            <person name="Aury J.M."/>
            <person name="Wincker P."/>
            <person name="Grigoriev I.V."/>
            <person name="Bonfante P."/>
            <person name="Martin F.M."/>
        </authorList>
    </citation>
    <scope>NUCLEOTIDE SEQUENCE [LARGE SCALE GENOMIC DNA]</scope>
    <source>
        <strain evidence="1 2">RN42</strain>
    </source>
</reference>
<accession>A0A3N4HTZ7</accession>
<dbReference type="Proteomes" id="UP000275078">
    <property type="component" value="Unassembled WGS sequence"/>
</dbReference>